<gene>
    <name evidence="2" type="ORF">HPG69_003391</name>
</gene>
<dbReference type="Proteomes" id="UP000551758">
    <property type="component" value="Unassembled WGS sequence"/>
</dbReference>
<name>A0A7J7E8V1_DICBM</name>
<evidence type="ECO:0000313" key="3">
    <source>
        <dbReference type="Proteomes" id="UP000551758"/>
    </source>
</evidence>
<feature type="non-terminal residue" evidence="2">
    <location>
        <position position="1"/>
    </location>
</feature>
<proteinExistence type="predicted"/>
<sequence>GTERIWRVTEEAETGETGDILRTVGGRLISQGEARSPRGKETESTGGEHTSGFGCLGHQHQSSKADEKEEHIQQEYRTEQDLNMKLQHEEEKAQGKELDNIIEEEKEKKLAERDRERRLDKEARKQLS</sequence>
<evidence type="ECO:0000256" key="1">
    <source>
        <dbReference type="SAM" id="MobiDB-lite"/>
    </source>
</evidence>
<comment type="caution">
    <text evidence="2">The sequence shown here is derived from an EMBL/GenBank/DDBJ whole genome shotgun (WGS) entry which is preliminary data.</text>
</comment>
<feature type="compositionally biased region" description="Basic and acidic residues" evidence="1">
    <location>
        <begin position="63"/>
        <end position="128"/>
    </location>
</feature>
<organism evidence="2 3">
    <name type="scientific">Diceros bicornis minor</name>
    <name type="common">South-central black rhinoceros</name>
    <dbReference type="NCBI Taxonomy" id="77932"/>
    <lineage>
        <taxon>Eukaryota</taxon>
        <taxon>Metazoa</taxon>
        <taxon>Chordata</taxon>
        <taxon>Craniata</taxon>
        <taxon>Vertebrata</taxon>
        <taxon>Euteleostomi</taxon>
        <taxon>Mammalia</taxon>
        <taxon>Eutheria</taxon>
        <taxon>Laurasiatheria</taxon>
        <taxon>Perissodactyla</taxon>
        <taxon>Rhinocerotidae</taxon>
        <taxon>Diceros</taxon>
    </lineage>
</organism>
<dbReference type="AlphaFoldDB" id="A0A7J7E8V1"/>
<evidence type="ECO:0000313" key="2">
    <source>
        <dbReference type="EMBL" id="KAF5912117.1"/>
    </source>
</evidence>
<keyword evidence="3" id="KW-1185">Reference proteome</keyword>
<reference evidence="2 3" key="1">
    <citation type="journal article" date="2020" name="Mol. Biol. Evol.">
        <title>Interspecific Gene Flow and the Evolution of Specialization in Black and White Rhinoceros.</title>
        <authorList>
            <person name="Moodley Y."/>
            <person name="Westbury M.V."/>
            <person name="Russo I.M."/>
            <person name="Gopalakrishnan S."/>
            <person name="Rakotoarivelo A."/>
            <person name="Olsen R.A."/>
            <person name="Prost S."/>
            <person name="Tunstall T."/>
            <person name="Ryder O.A."/>
            <person name="Dalen L."/>
            <person name="Bruford M.W."/>
        </authorList>
    </citation>
    <scope>NUCLEOTIDE SEQUENCE [LARGE SCALE GENOMIC DNA]</scope>
    <source>
        <strain evidence="2">SBR-YM</strain>
        <tissue evidence="2">Skin</tissue>
    </source>
</reference>
<accession>A0A7J7E8V1</accession>
<feature type="region of interest" description="Disordered" evidence="1">
    <location>
        <begin position="1"/>
        <end position="128"/>
    </location>
</feature>
<feature type="compositionally biased region" description="Basic and acidic residues" evidence="1">
    <location>
        <begin position="1"/>
        <end position="10"/>
    </location>
</feature>
<dbReference type="EMBL" id="JACDTQ010003868">
    <property type="protein sequence ID" value="KAF5912117.1"/>
    <property type="molecule type" value="Genomic_DNA"/>
</dbReference>
<protein>
    <submittedName>
        <fullName evidence="2">Uncharacterized protein</fullName>
    </submittedName>
</protein>